<organismHost>
    <name type="scientific">Pseudomonas chlororaphis</name>
    <dbReference type="NCBI Taxonomy" id="587753"/>
</organismHost>
<evidence type="ECO:0000313" key="1">
    <source>
        <dbReference type="EMBL" id="ABY63209.1"/>
    </source>
</evidence>
<reference evidence="1 2" key="1">
    <citation type="journal article" date="2008" name="Virology">
        <title>Characterization of Pseudomonas chlororaphis myovirus 201varphi2-1 via genomic sequencing, mass spectrometry, and electron microscopy.</title>
        <authorList>
            <person name="Thomas J.A."/>
            <person name="Rolando M.R."/>
            <person name="Carroll C.A."/>
            <person name="Shen P.S."/>
            <person name="Belnap D.M."/>
            <person name="Weintraub S.T."/>
            <person name="Serwer P."/>
            <person name="Hardies S.C."/>
        </authorList>
    </citation>
    <scope>NUCLEOTIDE SEQUENCE</scope>
</reference>
<protein>
    <submittedName>
        <fullName evidence="1">Uncharacterized protein</fullName>
    </submittedName>
</protein>
<accession>B3FJP4</accession>
<organism evidence="1 2">
    <name type="scientific">Pseudomonas phage 201phi2-1</name>
    <name type="common">Pseudomonas chlororaphis phage 201phi2-1</name>
    <dbReference type="NCBI Taxonomy" id="198110"/>
    <lineage>
        <taxon>Viruses</taxon>
        <taxon>Duplodnaviria</taxon>
        <taxon>Heunggongvirae</taxon>
        <taxon>Uroviricota</taxon>
        <taxon>Caudoviricetes</taxon>
        <taxon>Chimalliviridae</taxon>
        <taxon>Serwervirus</taxon>
        <taxon>Serwervirus 201phi21</taxon>
    </lineage>
</organism>
<gene>
    <name evidence="1" type="ORF">201phi2-1p384</name>
</gene>
<dbReference type="EMBL" id="EU197055">
    <property type="protein sequence ID" value="ABY63209.1"/>
    <property type="molecule type" value="Genomic_DNA"/>
</dbReference>
<name>B3FJP4_BP201</name>
<proteinExistence type="predicted"/>
<sequence>MRSSDEFKHFHRLIHAVDVLDAIKNEVMVWVDEHGRFQVDFSILGKPARARMRLEECDECSIDLYDELGQIDGKLIVDCDTAEEYTKLAERMISYLHLPRDTF</sequence>
<dbReference type="Proteomes" id="UP000002421">
    <property type="component" value="Segment"/>
</dbReference>
<keyword evidence="2" id="KW-1185">Reference proteome</keyword>
<dbReference type="RefSeq" id="YP_001957105.1">
    <property type="nucleotide sequence ID" value="NC_010821.1"/>
</dbReference>
<evidence type="ECO:0000313" key="2">
    <source>
        <dbReference type="Proteomes" id="UP000002421"/>
    </source>
</evidence>
<dbReference type="KEGG" id="vg:6372519"/>